<dbReference type="InterPro" id="IPR050809">
    <property type="entry name" value="UgpAE/MalFG_permease"/>
</dbReference>
<evidence type="ECO:0000259" key="9">
    <source>
        <dbReference type="PROSITE" id="PS50928"/>
    </source>
</evidence>
<evidence type="ECO:0000256" key="3">
    <source>
        <dbReference type="ARBA" id="ARBA00022448"/>
    </source>
</evidence>
<dbReference type="InterPro" id="IPR000515">
    <property type="entry name" value="MetI-like"/>
</dbReference>
<accession>A0A9X2XAU6</accession>
<feature type="transmembrane region" description="Helical" evidence="8">
    <location>
        <begin position="160"/>
        <end position="182"/>
    </location>
</feature>
<keyword evidence="3 8" id="KW-0813">Transport</keyword>
<evidence type="ECO:0000256" key="2">
    <source>
        <dbReference type="ARBA" id="ARBA00009306"/>
    </source>
</evidence>
<dbReference type="InterPro" id="IPR035906">
    <property type="entry name" value="MetI-like_sf"/>
</dbReference>
<protein>
    <submittedName>
        <fullName evidence="10">Sugar ABC transporter permease</fullName>
    </submittedName>
</protein>
<evidence type="ECO:0000256" key="5">
    <source>
        <dbReference type="ARBA" id="ARBA00022692"/>
    </source>
</evidence>
<evidence type="ECO:0000313" key="11">
    <source>
        <dbReference type="Proteomes" id="UP001149009"/>
    </source>
</evidence>
<dbReference type="PROSITE" id="PS50928">
    <property type="entry name" value="ABC_TM1"/>
    <property type="match status" value="1"/>
</dbReference>
<dbReference type="PANTHER" id="PTHR43227">
    <property type="entry name" value="BLL4140 PROTEIN"/>
    <property type="match status" value="1"/>
</dbReference>
<comment type="subcellular location">
    <subcellularLocation>
        <location evidence="1 8">Cell membrane</location>
        <topology evidence="1 8">Multi-pass membrane protein</topology>
    </subcellularLocation>
</comment>
<proteinExistence type="inferred from homology"/>
<feature type="transmembrane region" description="Helical" evidence="8">
    <location>
        <begin position="212"/>
        <end position="232"/>
    </location>
</feature>
<name>A0A9X2XAU6_9HYPH</name>
<evidence type="ECO:0000256" key="8">
    <source>
        <dbReference type="RuleBase" id="RU363032"/>
    </source>
</evidence>
<evidence type="ECO:0000256" key="4">
    <source>
        <dbReference type="ARBA" id="ARBA00022475"/>
    </source>
</evidence>
<keyword evidence="11" id="KW-1185">Reference proteome</keyword>
<sequence>MTRSPVTNPYLLVLPGFLLAAFIILWPLYQLGVISLSEVNRFGQLRGFAGFDNYVAVFTDREFLGALWRTFIWTFGIVFGALIVSVPVALVLNEDFYGRSIARVIVMLPWAVSLTMTAIVWRWALNGESGMLNSGLRALGLIDTNIQWLARASTAFPMQILIGILVTIPFTTTIFLGGLSSIPDDLYEAARLEGANRWQTFRRITLPLMRPFLNIALVLNMIYVFNSFPIIWATTQGGPANSTDILVTYLYKLGFRFGKLGEASALSIMMFALLLAFTIAYVALAMRSERR</sequence>
<dbReference type="SUPFAM" id="SSF161098">
    <property type="entry name" value="MetI-like"/>
    <property type="match status" value="1"/>
</dbReference>
<dbReference type="EMBL" id="JAODNV010000014">
    <property type="protein sequence ID" value="MCT8991289.1"/>
    <property type="molecule type" value="Genomic_DNA"/>
</dbReference>
<keyword evidence="5 8" id="KW-0812">Transmembrane</keyword>
<keyword evidence="4" id="KW-1003">Cell membrane</keyword>
<dbReference type="Proteomes" id="UP001149009">
    <property type="component" value="Unassembled WGS sequence"/>
</dbReference>
<feature type="domain" description="ABC transmembrane type-1" evidence="9">
    <location>
        <begin position="67"/>
        <end position="281"/>
    </location>
</feature>
<feature type="transmembrane region" description="Helical" evidence="8">
    <location>
        <begin position="71"/>
        <end position="92"/>
    </location>
</feature>
<evidence type="ECO:0000256" key="7">
    <source>
        <dbReference type="ARBA" id="ARBA00023136"/>
    </source>
</evidence>
<feature type="transmembrane region" description="Helical" evidence="8">
    <location>
        <begin position="12"/>
        <end position="29"/>
    </location>
</feature>
<comment type="similarity">
    <text evidence="2 8">Belongs to the binding-protein-dependent transport system permease family.</text>
</comment>
<keyword evidence="6 8" id="KW-1133">Transmembrane helix</keyword>
<dbReference type="CDD" id="cd06261">
    <property type="entry name" value="TM_PBP2"/>
    <property type="match status" value="1"/>
</dbReference>
<evidence type="ECO:0000313" key="10">
    <source>
        <dbReference type="EMBL" id="MCT8991289.1"/>
    </source>
</evidence>
<evidence type="ECO:0000256" key="1">
    <source>
        <dbReference type="ARBA" id="ARBA00004651"/>
    </source>
</evidence>
<dbReference type="GO" id="GO:0055085">
    <property type="term" value="P:transmembrane transport"/>
    <property type="evidence" value="ECO:0007669"/>
    <property type="project" value="InterPro"/>
</dbReference>
<dbReference type="PANTHER" id="PTHR43227:SF7">
    <property type="entry name" value="ARABINOOLIGOSACCHARIDES TRANSPORT SYSTEM PERMEASE PROTEIN ARAP"/>
    <property type="match status" value="1"/>
</dbReference>
<dbReference type="Gene3D" id="1.10.3720.10">
    <property type="entry name" value="MetI-like"/>
    <property type="match status" value="1"/>
</dbReference>
<dbReference type="GO" id="GO:0005886">
    <property type="term" value="C:plasma membrane"/>
    <property type="evidence" value="ECO:0007669"/>
    <property type="project" value="UniProtKB-SubCell"/>
</dbReference>
<feature type="transmembrane region" description="Helical" evidence="8">
    <location>
        <begin position="263"/>
        <end position="284"/>
    </location>
</feature>
<comment type="caution">
    <text evidence="10">The sequence shown here is derived from an EMBL/GenBank/DDBJ whole genome shotgun (WGS) entry which is preliminary data.</text>
</comment>
<reference evidence="10" key="1">
    <citation type="submission" date="2022-08" db="EMBL/GenBank/DDBJ databases">
        <title>Chelativorans sichuanense sp. nov., a paraffin oil-degrading bacterium isolated from a mixture of oil-based drill cuttings and paddy soil.</title>
        <authorList>
            <person name="Yu J."/>
            <person name="Liu H."/>
            <person name="Chen Q."/>
        </authorList>
    </citation>
    <scope>NUCLEOTIDE SEQUENCE</scope>
    <source>
        <strain evidence="10">SCAU 2101</strain>
    </source>
</reference>
<dbReference type="AlphaFoldDB" id="A0A9X2XAU6"/>
<dbReference type="RefSeq" id="WP_261516215.1">
    <property type="nucleotide sequence ID" value="NZ_JAODNV010000014.1"/>
</dbReference>
<keyword evidence="7 8" id="KW-0472">Membrane</keyword>
<gene>
    <name evidence="10" type="ORF">NYR54_13475</name>
</gene>
<feature type="transmembrane region" description="Helical" evidence="8">
    <location>
        <begin position="104"/>
        <end position="124"/>
    </location>
</feature>
<organism evidence="10 11">
    <name type="scientific">Chelativorans petroleitrophicus</name>
    <dbReference type="NCBI Taxonomy" id="2975484"/>
    <lineage>
        <taxon>Bacteria</taxon>
        <taxon>Pseudomonadati</taxon>
        <taxon>Pseudomonadota</taxon>
        <taxon>Alphaproteobacteria</taxon>
        <taxon>Hyphomicrobiales</taxon>
        <taxon>Phyllobacteriaceae</taxon>
        <taxon>Chelativorans</taxon>
    </lineage>
</organism>
<evidence type="ECO:0000256" key="6">
    <source>
        <dbReference type="ARBA" id="ARBA00022989"/>
    </source>
</evidence>
<dbReference type="Pfam" id="PF00528">
    <property type="entry name" value="BPD_transp_1"/>
    <property type="match status" value="1"/>
</dbReference>